<dbReference type="GO" id="GO:0046872">
    <property type="term" value="F:metal ion binding"/>
    <property type="evidence" value="ECO:0007669"/>
    <property type="project" value="UniProtKB-KW"/>
</dbReference>
<keyword evidence="3" id="KW-0479">Metal-binding</keyword>
<dbReference type="InterPro" id="IPR001405">
    <property type="entry name" value="UPF0758"/>
</dbReference>
<dbReference type="Pfam" id="PF04002">
    <property type="entry name" value="RadC"/>
    <property type="match status" value="1"/>
</dbReference>
<reference evidence="8 9" key="1">
    <citation type="submission" date="2020-08" db="EMBL/GenBank/DDBJ databases">
        <title>Cohnella phylogeny.</title>
        <authorList>
            <person name="Dunlap C."/>
        </authorList>
    </citation>
    <scope>NUCLEOTIDE SEQUENCE [LARGE SCALE GENOMIC DNA]</scope>
    <source>
        <strain evidence="8 9">CBP 2801</strain>
    </source>
</reference>
<dbReference type="PANTHER" id="PTHR30471">
    <property type="entry name" value="DNA REPAIR PROTEIN RADC"/>
    <property type="match status" value="1"/>
</dbReference>
<keyword evidence="6" id="KW-0482">Metalloprotease</keyword>
<evidence type="ECO:0000256" key="1">
    <source>
        <dbReference type="ARBA" id="ARBA00010243"/>
    </source>
</evidence>
<evidence type="ECO:0000256" key="4">
    <source>
        <dbReference type="ARBA" id="ARBA00022801"/>
    </source>
</evidence>
<evidence type="ECO:0000256" key="3">
    <source>
        <dbReference type="ARBA" id="ARBA00022723"/>
    </source>
</evidence>
<dbReference type="InterPro" id="IPR037518">
    <property type="entry name" value="MPN"/>
</dbReference>
<evidence type="ECO:0000313" key="9">
    <source>
        <dbReference type="Proteomes" id="UP000564644"/>
    </source>
</evidence>
<name>A0A7X0VV01_9BACL</name>
<dbReference type="PROSITE" id="PS50249">
    <property type="entry name" value="MPN"/>
    <property type="match status" value="1"/>
</dbReference>
<feature type="domain" description="MPN" evidence="7">
    <location>
        <begin position="27"/>
        <end position="151"/>
    </location>
</feature>
<keyword evidence="2" id="KW-0645">Protease</keyword>
<proteinExistence type="inferred from homology"/>
<dbReference type="Gene3D" id="3.40.140.10">
    <property type="entry name" value="Cytidine Deaminase, domain 2"/>
    <property type="match status" value="1"/>
</dbReference>
<dbReference type="EMBL" id="JACJVO010000012">
    <property type="protein sequence ID" value="MBB6731406.1"/>
    <property type="molecule type" value="Genomic_DNA"/>
</dbReference>
<dbReference type="RefSeq" id="WP_185129082.1">
    <property type="nucleotide sequence ID" value="NZ_JACJVO010000012.1"/>
</dbReference>
<organism evidence="8 9">
    <name type="scientific">Cohnella zeiphila</name>
    <dbReference type="NCBI Taxonomy" id="2761120"/>
    <lineage>
        <taxon>Bacteria</taxon>
        <taxon>Bacillati</taxon>
        <taxon>Bacillota</taxon>
        <taxon>Bacilli</taxon>
        <taxon>Bacillales</taxon>
        <taxon>Paenibacillaceae</taxon>
        <taxon>Cohnella</taxon>
    </lineage>
</organism>
<dbReference type="GO" id="GO:0006508">
    <property type="term" value="P:proteolysis"/>
    <property type="evidence" value="ECO:0007669"/>
    <property type="project" value="UniProtKB-KW"/>
</dbReference>
<keyword evidence="9" id="KW-1185">Reference proteome</keyword>
<sequence>MENVQQHQVSLVRLQLIREEGFYSQPKVESPEEAQAVFRQLLTGETDREHLALLCLDTKHRPTAIQVVAVGTLDSLLVHPREVFKTAILANAASIICAHWHPSGDPEPSMADVKVTHRLMQAGELLGIKLLDHLILGAGDDYLSLKESGIMSSLATPEGTPPYNV</sequence>
<protein>
    <submittedName>
        <fullName evidence="8">DNA repair protein RadC</fullName>
    </submittedName>
</protein>
<comment type="similarity">
    <text evidence="1">Belongs to the UPF0758 family.</text>
</comment>
<gene>
    <name evidence="8" type="primary">radC</name>
    <name evidence="8" type="ORF">H7C18_10860</name>
</gene>
<dbReference type="GO" id="GO:0008237">
    <property type="term" value="F:metallopeptidase activity"/>
    <property type="evidence" value="ECO:0007669"/>
    <property type="project" value="UniProtKB-KW"/>
</dbReference>
<evidence type="ECO:0000256" key="5">
    <source>
        <dbReference type="ARBA" id="ARBA00022833"/>
    </source>
</evidence>
<dbReference type="PANTHER" id="PTHR30471:SF3">
    <property type="entry name" value="UPF0758 PROTEIN YEES-RELATED"/>
    <property type="match status" value="1"/>
</dbReference>
<dbReference type="CDD" id="cd08071">
    <property type="entry name" value="MPN_DUF2466"/>
    <property type="match status" value="1"/>
</dbReference>
<evidence type="ECO:0000256" key="6">
    <source>
        <dbReference type="ARBA" id="ARBA00023049"/>
    </source>
</evidence>
<evidence type="ECO:0000256" key="2">
    <source>
        <dbReference type="ARBA" id="ARBA00022670"/>
    </source>
</evidence>
<evidence type="ECO:0000259" key="7">
    <source>
        <dbReference type="PROSITE" id="PS50249"/>
    </source>
</evidence>
<keyword evidence="4" id="KW-0378">Hydrolase</keyword>
<dbReference type="InterPro" id="IPR025657">
    <property type="entry name" value="RadC_JAB"/>
</dbReference>
<dbReference type="AlphaFoldDB" id="A0A7X0VV01"/>
<dbReference type="Proteomes" id="UP000564644">
    <property type="component" value="Unassembled WGS sequence"/>
</dbReference>
<accession>A0A7X0VV01</accession>
<comment type="caution">
    <text evidence="8">The sequence shown here is derived from an EMBL/GenBank/DDBJ whole genome shotgun (WGS) entry which is preliminary data.</text>
</comment>
<evidence type="ECO:0000313" key="8">
    <source>
        <dbReference type="EMBL" id="MBB6731406.1"/>
    </source>
</evidence>
<dbReference type="NCBIfam" id="TIGR00608">
    <property type="entry name" value="radc"/>
    <property type="match status" value="1"/>
</dbReference>
<keyword evidence="5" id="KW-0862">Zinc</keyword>